<accession>A0A4C1XGB3</accession>
<protein>
    <submittedName>
        <fullName evidence="1">Fatty acid-binding protein, liver</fullName>
    </submittedName>
</protein>
<dbReference type="EMBL" id="BGZK01000853">
    <property type="protein sequence ID" value="GBP62926.1"/>
    <property type="molecule type" value="Genomic_DNA"/>
</dbReference>
<sequence>MLPKHPVPNRPPRPNPHHPFIFVIKRNGMQYPLIAIDCTSTTPVRAIRYKRPSTTLEEVDTPNLNGYSVIPDDIVSNKDIDTAIGALTEHMRTVVNQCQRKVSANSDRQGLSTDVRKLIRAKNAALRRVSSYPTPEYSTRVRSTLSLFANDTALYLRCSNFRQITPCLQKAIDELTRWIQTWRIEVNPEKSAAIFFNYNKIKPAALTTTIENLLELSEKVRSLLKQTDSLTSFTKNADGTWTYKVEVGGNVLLEETFGIGKEYDYTRPDGVVTKNTFTLEGDTLKQVMKDPEGKSLYIERAFSGDTMKLKVNADGIDITGYVEYQSV</sequence>
<evidence type="ECO:0000313" key="1">
    <source>
        <dbReference type="EMBL" id="GBP62926.1"/>
    </source>
</evidence>
<dbReference type="CDD" id="cd00742">
    <property type="entry name" value="FABP"/>
    <property type="match status" value="1"/>
</dbReference>
<dbReference type="AlphaFoldDB" id="A0A4C1XGB3"/>
<reference evidence="1 2" key="1">
    <citation type="journal article" date="2019" name="Commun. Biol.">
        <title>The bagworm genome reveals a unique fibroin gene that provides high tensile strength.</title>
        <authorList>
            <person name="Kono N."/>
            <person name="Nakamura H."/>
            <person name="Ohtoshi R."/>
            <person name="Tomita M."/>
            <person name="Numata K."/>
            <person name="Arakawa K."/>
        </authorList>
    </citation>
    <scope>NUCLEOTIDE SEQUENCE [LARGE SCALE GENOMIC DNA]</scope>
</reference>
<dbReference type="Proteomes" id="UP000299102">
    <property type="component" value="Unassembled WGS sequence"/>
</dbReference>
<organism evidence="1 2">
    <name type="scientific">Eumeta variegata</name>
    <name type="common">Bagworm moth</name>
    <name type="synonym">Eumeta japonica</name>
    <dbReference type="NCBI Taxonomy" id="151549"/>
    <lineage>
        <taxon>Eukaryota</taxon>
        <taxon>Metazoa</taxon>
        <taxon>Ecdysozoa</taxon>
        <taxon>Arthropoda</taxon>
        <taxon>Hexapoda</taxon>
        <taxon>Insecta</taxon>
        <taxon>Pterygota</taxon>
        <taxon>Neoptera</taxon>
        <taxon>Endopterygota</taxon>
        <taxon>Lepidoptera</taxon>
        <taxon>Glossata</taxon>
        <taxon>Ditrysia</taxon>
        <taxon>Tineoidea</taxon>
        <taxon>Psychidae</taxon>
        <taxon>Oiketicinae</taxon>
        <taxon>Eumeta</taxon>
    </lineage>
</organism>
<dbReference type="OrthoDB" id="9971011at2759"/>
<name>A0A4C1XGB3_EUMVA</name>
<gene>
    <name evidence="1" type="ORF">EVAR_42741_1</name>
</gene>
<comment type="caution">
    <text evidence="1">The sequence shown here is derived from an EMBL/GenBank/DDBJ whole genome shotgun (WGS) entry which is preliminary data.</text>
</comment>
<evidence type="ECO:0000313" key="2">
    <source>
        <dbReference type="Proteomes" id="UP000299102"/>
    </source>
</evidence>
<dbReference type="InterPro" id="IPR012674">
    <property type="entry name" value="Calycin"/>
</dbReference>
<dbReference type="Gene3D" id="2.40.128.20">
    <property type="match status" value="1"/>
</dbReference>
<keyword evidence="2" id="KW-1185">Reference proteome</keyword>
<proteinExistence type="predicted"/>
<dbReference type="SUPFAM" id="SSF50814">
    <property type="entry name" value="Lipocalins"/>
    <property type="match status" value="1"/>
</dbReference>